<accession>A0A7S6TX82</accession>
<protein>
    <submittedName>
        <fullName evidence="1">Uncharacterized protein</fullName>
    </submittedName>
</protein>
<evidence type="ECO:0000313" key="2">
    <source>
        <dbReference type="Proteomes" id="UP000593603"/>
    </source>
</evidence>
<organism evidence="1 2">
    <name type="scientific">Rhizobium phage Pasto</name>
    <dbReference type="NCBI Taxonomy" id="2767575"/>
    <lineage>
        <taxon>Viruses</taxon>
        <taxon>Duplodnaviria</taxon>
        <taxon>Heunggongvirae</taxon>
        <taxon>Uroviricota</taxon>
        <taxon>Caudoviricetes</taxon>
        <taxon>Autographivirales</taxon>
        <taxon>Autographivirales incertae sedis</taxon>
        <taxon>Pastovirus</taxon>
        <taxon>Pastovirus pasto</taxon>
    </lineage>
</organism>
<reference evidence="1 2" key="1">
    <citation type="submission" date="2020-07" db="EMBL/GenBank/DDBJ databases">
        <title>Complete genome sequence of Rhizobium japonicum phage Pasto.</title>
        <authorList>
            <person name="Manuel N.S."/>
            <person name="Ravindran A."/>
            <person name="Newkirk H."/>
            <person name="Gonzalez C."/>
            <person name="Young R."/>
            <person name="Liu M."/>
        </authorList>
    </citation>
    <scope>NUCLEOTIDE SEQUENCE [LARGE SCALE GENOMIC DNA]</scope>
</reference>
<name>A0A7S6TX82_9CAUD</name>
<evidence type="ECO:0000313" key="1">
    <source>
        <dbReference type="EMBL" id="QOV06107.1"/>
    </source>
</evidence>
<dbReference type="EMBL" id="MT708545">
    <property type="protein sequence ID" value="QOV06107.1"/>
    <property type="molecule type" value="Genomic_DNA"/>
</dbReference>
<sequence length="91" mass="10742">MNAEKAYLVICEDCDDMEFYEAVTAENITGDSRWSKFYEQVFKDTRTGDFWEISWSRGATEYQDQGVEDVEVRQVWPKVVQRTIYSPVKPE</sequence>
<keyword evidence="2" id="KW-1185">Reference proteome</keyword>
<dbReference type="Proteomes" id="UP000593603">
    <property type="component" value="Segment"/>
</dbReference>
<proteinExistence type="predicted"/>
<gene>
    <name evidence="1" type="ORF">CPT_Pasto_033</name>
</gene>